<sequence>MEESRASSLPVGAAGAAGAAAAPRAAGGEARPETPRERRRRRTREDLVAATLQVIGEFGDADLTIDRVSAASGISRGTIYAHFPDGRDELLSGAYAELARDLIARTSSAAALATDWRDSIVAHAEAMLELAGDARIGHFFNVSGPALIVDGAARGIGSGASALMIRDELAAASAAGLIDPGLDAASTARLLVGAIRESAIAVVRDGADPAASLAAFGRLVAGLERREPPRAIRMPPEALRDAATAP</sequence>
<evidence type="ECO:0000313" key="8">
    <source>
        <dbReference type="Proteomes" id="UP000618733"/>
    </source>
</evidence>
<proteinExistence type="predicted"/>
<evidence type="ECO:0000256" key="5">
    <source>
        <dbReference type="SAM" id="MobiDB-lite"/>
    </source>
</evidence>
<dbReference type="InterPro" id="IPR009057">
    <property type="entry name" value="Homeodomain-like_sf"/>
</dbReference>
<dbReference type="PROSITE" id="PS50977">
    <property type="entry name" value="HTH_TETR_2"/>
    <property type="match status" value="1"/>
</dbReference>
<dbReference type="GO" id="GO:0000976">
    <property type="term" value="F:transcription cis-regulatory region binding"/>
    <property type="evidence" value="ECO:0007669"/>
    <property type="project" value="TreeGrafter"/>
</dbReference>
<feature type="domain" description="HTH tetR-type" evidence="6">
    <location>
        <begin position="41"/>
        <end position="101"/>
    </location>
</feature>
<evidence type="ECO:0000259" key="6">
    <source>
        <dbReference type="PROSITE" id="PS50977"/>
    </source>
</evidence>
<feature type="compositionally biased region" description="Low complexity" evidence="5">
    <location>
        <begin position="12"/>
        <end position="29"/>
    </location>
</feature>
<accession>A0A934QEH8</accession>
<evidence type="ECO:0000256" key="3">
    <source>
        <dbReference type="ARBA" id="ARBA00023163"/>
    </source>
</evidence>
<organism evidence="7 8">
    <name type="scientific">Leucobacter edaphi</name>
    <dbReference type="NCBI Taxonomy" id="2796472"/>
    <lineage>
        <taxon>Bacteria</taxon>
        <taxon>Bacillati</taxon>
        <taxon>Actinomycetota</taxon>
        <taxon>Actinomycetes</taxon>
        <taxon>Micrococcales</taxon>
        <taxon>Microbacteriaceae</taxon>
        <taxon>Leucobacter</taxon>
    </lineage>
</organism>
<dbReference type="RefSeq" id="WP_200132696.1">
    <property type="nucleotide sequence ID" value="NZ_JAEHOI010000011.1"/>
</dbReference>
<dbReference type="PANTHER" id="PTHR30055">
    <property type="entry name" value="HTH-TYPE TRANSCRIPTIONAL REGULATOR RUTR"/>
    <property type="match status" value="1"/>
</dbReference>
<dbReference type="PANTHER" id="PTHR30055:SF234">
    <property type="entry name" value="HTH-TYPE TRANSCRIPTIONAL REGULATOR BETI"/>
    <property type="match status" value="1"/>
</dbReference>
<evidence type="ECO:0000256" key="2">
    <source>
        <dbReference type="ARBA" id="ARBA00023125"/>
    </source>
</evidence>
<keyword evidence="2 4" id="KW-0238">DNA-binding</keyword>
<dbReference type="Proteomes" id="UP000618733">
    <property type="component" value="Unassembled WGS sequence"/>
</dbReference>
<gene>
    <name evidence="7" type="ORF">JD292_10450</name>
</gene>
<protein>
    <submittedName>
        <fullName evidence="7">TetR/AcrR family transcriptional regulator</fullName>
    </submittedName>
</protein>
<evidence type="ECO:0000256" key="4">
    <source>
        <dbReference type="PROSITE-ProRule" id="PRU00335"/>
    </source>
</evidence>
<dbReference type="Gene3D" id="1.10.357.10">
    <property type="entry name" value="Tetracycline Repressor, domain 2"/>
    <property type="match status" value="1"/>
</dbReference>
<keyword evidence="8" id="KW-1185">Reference proteome</keyword>
<dbReference type="InterPro" id="IPR050109">
    <property type="entry name" value="HTH-type_TetR-like_transc_reg"/>
</dbReference>
<dbReference type="GO" id="GO:0003700">
    <property type="term" value="F:DNA-binding transcription factor activity"/>
    <property type="evidence" value="ECO:0007669"/>
    <property type="project" value="TreeGrafter"/>
</dbReference>
<feature type="region of interest" description="Disordered" evidence="5">
    <location>
        <begin position="1"/>
        <end position="43"/>
    </location>
</feature>
<keyword evidence="3" id="KW-0804">Transcription</keyword>
<comment type="caution">
    <text evidence="7">The sequence shown here is derived from an EMBL/GenBank/DDBJ whole genome shotgun (WGS) entry which is preliminary data.</text>
</comment>
<evidence type="ECO:0000256" key="1">
    <source>
        <dbReference type="ARBA" id="ARBA00023015"/>
    </source>
</evidence>
<feature type="DNA-binding region" description="H-T-H motif" evidence="4">
    <location>
        <begin position="64"/>
        <end position="83"/>
    </location>
</feature>
<dbReference type="InterPro" id="IPR001647">
    <property type="entry name" value="HTH_TetR"/>
</dbReference>
<evidence type="ECO:0000313" key="7">
    <source>
        <dbReference type="EMBL" id="MBK0422491.1"/>
    </source>
</evidence>
<dbReference type="SUPFAM" id="SSF46689">
    <property type="entry name" value="Homeodomain-like"/>
    <property type="match status" value="1"/>
</dbReference>
<dbReference type="EMBL" id="JAEHOI010000011">
    <property type="protein sequence ID" value="MBK0422491.1"/>
    <property type="molecule type" value="Genomic_DNA"/>
</dbReference>
<reference evidence="7" key="1">
    <citation type="submission" date="2020-12" db="EMBL/GenBank/DDBJ databases">
        <title>Leucobacter sp. CAS2, isolated from Chromium sludge.</title>
        <authorList>
            <person name="Xu Z."/>
        </authorList>
    </citation>
    <scope>NUCLEOTIDE SEQUENCE</scope>
    <source>
        <strain evidence="7">CSA2</strain>
    </source>
</reference>
<dbReference type="Pfam" id="PF00440">
    <property type="entry name" value="TetR_N"/>
    <property type="match status" value="1"/>
</dbReference>
<name>A0A934QEH8_9MICO</name>
<dbReference type="AlphaFoldDB" id="A0A934QEH8"/>
<keyword evidence="1" id="KW-0805">Transcription regulation</keyword>